<dbReference type="Pfam" id="PF00176">
    <property type="entry name" value="SNF2-rel_dom"/>
    <property type="match status" value="1"/>
</dbReference>
<dbReference type="InterPro" id="IPR038718">
    <property type="entry name" value="SNF2-like_sf"/>
</dbReference>
<feature type="domain" description="DRBM" evidence="3">
    <location>
        <begin position="465"/>
        <end position="500"/>
    </location>
</feature>
<evidence type="ECO:0000256" key="1">
    <source>
        <dbReference type="ARBA" id="ARBA00022801"/>
    </source>
</evidence>
<evidence type="ECO:0000259" key="4">
    <source>
        <dbReference type="PROSITE" id="PS51192"/>
    </source>
</evidence>
<gene>
    <name evidence="6" type="ORF">ACEZDJ_31220</name>
</gene>
<dbReference type="Gene3D" id="3.40.50.300">
    <property type="entry name" value="P-loop containing nucleotide triphosphate hydrolases"/>
    <property type="match status" value="1"/>
</dbReference>
<dbReference type="InterPro" id="IPR022138">
    <property type="entry name" value="DUF3670"/>
</dbReference>
<protein>
    <submittedName>
        <fullName evidence="6">DEAD/DEAH box helicase</fullName>
        <ecNumber evidence="6">3.6.4.-</ecNumber>
    </submittedName>
</protein>
<organism evidence="6 7">
    <name type="scientific">Streptacidiphilus cavernicola</name>
    <dbReference type="NCBI Taxonomy" id="3342716"/>
    <lineage>
        <taxon>Bacteria</taxon>
        <taxon>Bacillati</taxon>
        <taxon>Actinomycetota</taxon>
        <taxon>Actinomycetes</taxon>
        <taxon>Kitasatosporales</taxon>
        <taxon>Streptomycetaceae</taxon>
        <taxon>Streptacidiphilus</taxon>
    </lineage>
</organism>
<dbReference type="PROSITE" id="PS51192">
    <property type="entry name" value="HELICASE_ATP_BIND_1"/>
    <property type="match status" value="1"/>
</dbReference>
<accession>A0ABV6UWB7</accession>
<reference evidence="6 7" key="1">
    <citation type="submission" date="2024-09" db="EMBL/GenBank/DDBJ databases">
        <authorList>
            <person name="Lee S.D."/>
        </authorList>
    </citation>
    <scope>NUCLEOTIDE SEQUENCE [LARGE SCALE GENOMIC DNA]</scope>
    <source>
        <strain evidence="6 7">N1-5</strain>
    </source>
</reference>
<dbReference type="CDD" id="cd18793">
    <property type="entry name" value="SF2_C_SNF"/>
    <property type="match status" value="1"/>
</dbReference>
<name>A0ABV6UWB7_9ACTN</name>
<comment type="caution">
    <text evidence="6">The sequence shown here is derived from an EMBL/GenBank/DDBJ whole genome shotgun (WGS) entry which is preliminary data.</text>
</comment>
<sequence>MGLAAVDPQAFAKLLQRVCADRRMTADFGAEAAARAACGRLGVQELRLLLLRLPRFAPGHPATASAWAFVQARPEVATSVLHCHAQQAGVANAFVVCDLPPSVPEHFSCQAGWRGASGAVHGAVVTRTTHKAAQQYAAVTLLGHVSGCEPVEQVAVKAAAWLPAARIAGSSGGAARDLSFAARLQAALEQPQVAPAVVAEVMSRIGAGLLIPRDLHAVLFTPDGEAWMPARIAALQVARAEPGTAVAVLTLHQSVRNLPGPEFSDVAGAGSGGFRSTVQCLVGGEVITERSPWLATKRHARGAASLQVLSVLAGLPLGLLPSRSPAPATAAGASGVSTPCGPLESLEGLQDQGKISDLVFKEHPGISGLEPKFVCVAACVSEGQLLSATGRSVGRSGARLQAAQELLAARTRATKEAPPPRTDKTAATGKNPLMLLNDAKMKGKVSALHVGEGQVDKQHGFVAAVTCRSGGRPVRATGAGPTKRAAQTAAAAELLDLIAAPVQAAAEPVAAAPEPAAPVLPQAVRDERLSHGPGGPAAERGEAEAACEALRDALEQGAELTIDVQGESARFLLYRLDRLPLPGPVPRPLRACQAELLLPERGAMVAAQQVPCWQVPVRLLANALAGCRDRGKEAHSVRVWRQVIGLGLELVAAGRVHPAVGDQGTDLWRAGPLTPEHKERARQLRQAMVATGHCGVATGLRRNRLWAPRIVVRAALDAVAEAMLRGPGTPAVLGGGPFTAAVPRQQRSPALLRWADDITELQPDAVAVELKLTVRRPKNNSPHDTELLLGEVSVRVPASAGAPERHWNPVQQRGSDPLVLADIRRCLRRLAPHWPPAERLLERPVPDMISLFGNEAVLLLGDTRRQLEQLGLLVEWDQQWTSALHTRAVVGRRPACPPEAARPTFCLNDLFAGRWQLSVDGEDLTAQQAQDLARAPRPLTRVRDTWVLLDQATAERAADPTIPPMASGEALRAALTGTLTCDGQTFPCQPEDVLAAIVAFLRSGSRTRPVDPPPTLQATLRDYQLQGLAWLANTTDAGFGALLADDMGLGKSVTALALHLHRREHERHPAGPTLIVCPASMLVTWEREIHRFAPSVATVRYHGPGRDLHDATANSIVLTTYETLRRDVDILVEQPFDLVVADEAQAIKNHRTGAARAMRLLNTTARTALTGTPVENNLTEAWAVMDWLNPGLFGPLRAFRDQFARPIEANITDTGLTERLSALLKAFMLRRRKGDPGIATELPAKIIAPRVVSLSSEQADLYQQVADQTLRELRSAEGMHRRGLLLTLFLQLQQICNSPAHFLREPADGHHDPERAAARSGKLAALDDLLPVLTDPQESTLIFTGYRTMARHLVHHLRAHGLKPLYFSGDIAAGRDRQKIIDAFQAAPGRTMVMTVKAGGTGLTLTRASHVVLFDRPWNPAKESQAIDRAHRLGQQRTVTVHQLITENTLEDRVDDLLRHKRALADAVLADGYSALTELSDEQICDLIALGAHR</sequence>
<dbReference type="SMART" id="SM00487">
    <property type="entry name" value="DEXDc"/>
    <property type="match status" value="1"/>
</dbReference>
<keyword evidence="6" id="KW-0547">Nucleotide-binding</keyword>
<keyword evidence="2" id="KW-0694">RNA-binding</keyword>
<dbReference type="SMART" id="SM00490">
    <property type="entry name" value="HELICc"/>
    <property type="match status" value="1"/>
</dbReference>
<evidence type="ECO:0000259" key="3">
    <source>
        <dbReference type="PROSITE" id="PS50137"/>
    </source>
</evidence>
<dbReference type="SUPFAM" id="SSF52540">
    <property type="entry name" value="P-loop containing nucleoside triphosphate hydrolases"/>
    <property type="match status" value="2"/>
</dbReference>
<keyword evidence="7" id="KW-1185">Reference proteome</keyword>
<dbReference type="GO" id="GO:0016787">
    <property type="term" value="F:hydrolase activity"/>
    <property type="evidence" value="ECO:0007669"/>
    <property type="project" value="UniProtKB-KW"/>
</dbReference>
<dbReference type="Gene3D" id="3.40.50.10810">
    <property type="entry name" value="Tandem AAA-ATPase domain"/>
    <property type="match status" value="1"/>
</dbReference>
<dbReference type="InterPro" id="IPR000330">
    <property type="entry name" value="SNF2_N"/>
</dbReference>
<dbReference type="InterPro" id="IPR014001">
    <property type="entry name" value="Helicase_ATP-bd"/>
</dbReference>
<dbReference type="EC" id="3.6.4.-" evidence="6"/>
<dbReference type="InterPro" id="IPR049730">
    <property type="entry name" value="SNF2/RAD54-like_C"/>
</dbReference>
<dbReference type="Gene3D" id="3.30.160.20">
    <property type="match status" value="1"/>
</dbReference>
<evidence type="ECO:0000313" key="7">
    <source>
        <dbReference type="Proteomes" id="UP001592528"/>
    </source>
</evidence>
<dbReference type="Pfam" id="PF12419">
    <property type="entry name" value="DUF3670"/>
    <property type="match status" value="1"/>
</dbReference>
<proteinExistence type="predicted"/>
<dbReference type="PROSITE" id="PS51194">
    <property type="entry name" value="HELICASE_CTER"/>
    <property type="match status" value="1"/>
</dbReference>
<dbReference type="InterPro" id="IPR001650">
    <property type="entry name" value="Helicase_C-like"/>
</dbReference>
<evidence type="ECO:0000259" key="5">
    <source>
        <dbReference type="PROSITE" id="PS51194"/>
    </source>
</evidence>
<keyword evidence="1 6" id="KW-0378">Hydrolase</keyword>
<dbReference type="Proteomes" id="UP001592528">
    <property type="component" value="Unassembled WGS sequence"/>
</dbReference>
<feature type="domain" description="Helicase C-terminal" evidence="5">
    <location>
        <begin position="1325"/>
        <end position="1480"/>
    </location>
</feature>
<dbReference type="RefSeq" id="WP_051726405.1">
    <property type="nucleotide sequence ID" value="NZ_JBHEZZ010000023.1"/>
</dbReference>
<feature type="domain" description="Helicase ATP-binding" evidence="4">
    <location>
        <begin position="1032"/>
        <end position="1191"/>
    </location>
</feature>
<evidence type="ECO:0000256" key="2">
    <source>
        <dbReference type="PROSITE-ProRule" id="PRU00266"/>
    </source>
</evidence>
<dbReference type="PROSITE" id="PS50137">
    <property type="entry name" value="DS_RBD"/>
    <property type="match status" value="1"/>
</dbReference>
<dbReference type="InterPro" id="IPR027417">
    <property type="entry name" value="P-loop_NTPase"/>
</dbReference>
<dbReference type="SUPFAM" id="SSF54768">
    <property type="entry name" value="dsRNA-binding domain-like"/>
    <property type="match status" value="1"/>
</dbReference>
<dbReference type="GO" id="GO:0004386">
    <property type="term" value="F:helicase activity"/>
    <property type="evidence" value="ECO:0007669"/>
    <property type="project" value="UniProtKB-KW"/>
</dbReference>
<keyword evidence="6" id="KW-0347">Helicase</keyword>
<dbReference type="EMBL" id="JBHEZZ010000023">
    <property type="protein sequence ID" value="MFC1405770.1"/>
    <property type="molecule type" value="Genomic_DNA"/>
</dbReference>
<dbReference type="Pfam" id="PF00271">
    <property type="entry name" value="Helicase_C"/>
    <property type="match status" value="1"/>
</dbReference>
<dbReference type="InterPro" id="IPR014720">
    <property type="entry name" value="dsRBD_dom"/>
</dbReference>
<keyword evidence="6" id="KW-0067">ATP-binding</keyword>
<evidence type="ECO:0000313" key="6">
    <source>
        <dbReference type="EMBL" id="MFC1405770.1"/>
    </source>
</evidence>
<dbReference type="PANTHER" id="PTHR10799">
    <property type="entry name" value="SNF2/RAD54 HELICASE FAMILY"/>
    <property type="match status" value="1"/>
</dbReference>